<dbReference type="InterPro" id="IPR046341">
    <property type="entry name" value="SET_dom_sf"/>
</dbReference>
<evidence type="ECO:0000256" key="1">
    <source>
        <dbReference type="SAM" id="MobiDB-lite"/>
    </source>
</evidence>
<protein>
    <submittedName>
        <fullName evidence="3">Related to THI3-positive regulation factor of thiamin metabolism</fullName>
    </submittedName>
</protein>
<feature type="domain" description="SET" evidence="2">
    <location>
        <begin position="480"/>
        <end position="586"/>
    </location>
</feature>
<accession>A0A1E1K661</accession>
<comment type="caution">
    <text evidence="3">The sequence shown here is derived from an EMBL/GenBank/DDBJ whole genome shotgun (WGS) entry which is preliminary data.</text>
</comment>
<dbReference type="SUPFAM" id="SSF82199">
    <property type="entry name" value="SET domain"/>
    <property type="match status" value="1"/>
</dbReference>
<keyword evidence="4" id="KW-1185">Reference proteome</keyword>
<dbReference type="Proteomes" id="UP000178129">
    <property type="component" value="Unassembled WGS sequence"/>
</dbReference>
<dbReference type="PROSITE" id="PS50280">
    <property type="entry name" value="SET"/>
    <property type="match status" value="1"/>
</dbReference>
<dbReference type="STRING" id="914237.A0A1E1K661"/>
<sequence length="609" mass="67792">MAEEQCKVTALPSSADTLHQLMRILGHDFRADMNSLVSSLSSRSSIQIKFNAEIYVEPRISGDSEEVQVPPVHMGSITVNVGELRNDITTNQTCNVVSPTPARGSVDRDDLTTPSTALSQPSRSDTSPVAFDTLSNDFHSSSHSRKRRKTAGALRVTEHQEPFTPAGSSTARQLQTKPRDFPQRKKKNEDGIHLLQPSSVDRFIAGIWKQVFSSVEITPISLGDVSSIDSVGSGGSIETFREINSLCLRITKMTKSSRALETIIQAHWVDCFEARIKNIGVEKPFLSGTETKMSALREACSILNWSEKELRNRLSIWRGYKEIKDVGGWVCLVFAGSGIYRFCKYRGGFGKNLATRLDKLRPSLEVAADTLHPEWRELLAVIGQDSQRLYPGHPHDWVVCDGMAPATLKSTYTQWNPNFKFTHIETSVLDQALWSREDPRRIAGTKTAFCSDCGYFQSDSISANECKCFPELYGACRAPVPVQVFRTPIGKNNGLIARCEFSRGSAIGEFAGLITKGMDGIDVMQSGHDEKRYQIYQGTMGNYTRFINHSCAPNSQFQKFCWLGSERIILVSRGVEAGAEITVDYSHEYWEGLDKTCLCGEPCCRYSRG</sequence>
<dbReference type="InParanoid" id="A0A1E1K661"/>
<feature type="compositionally biased region" description="Basic and acidic residues" evidence="1">
    <location>
        <begin position="177"/>
        <end position="191"/>
    </location>
</feature>
<dbReference type="InterPro" id="IPR001214">
    <property type="entry name" value="SET_dom"/>
</dbReference>
<dbReference type="Gene3D" id="2.170.270.10">
    <property type="entry name" value="SET domain"/>
    <property type="match status" value="1"/>
</dbReference>
<feature type="region of interest" description="Disordered" evidence="1">
    <location>
        <begin position="93"/>
        <end position="191"/>
    </location>
</feature>
<feature type="compositionally biased region" description="Polar residues" evidence="1">
    <location>
        <begin position="166"/>
        <end position="176"/>
    </location>
</feature>
<evidence type="ECO:0000313" key="4">
    <source>
        <dbReference type="Proteomes" id="UP000178129"/>
    </source>
</evidence>
<evidence type="ECO:0000259" key="2">
    <source>
        <dbReference type="PROSITE" id="PS50280"/>
    </source>
</evidence>
<evidence type="ECO:0000313" key="3">
    <source>
        <dbReference type="EMBL" id="CZS93569.1"/>
    </source>
</evidence>
<dbReference type="PANTHER" id="PTHR47250:SF3">
    <property type="entry name" value="HISTONE-LYSINE N-METHYLTRANSFERASE SET-6"/>
    <property type="match status" value="1"/>
</dbReference>
<reference evidence="4" key="1">
    <citation type="submission" date="2016-03" db="EMBL/GenBank/DDBJ databases">
        <authorList>
            <person name="Ploux O."/>
        </authorList>
    </citation>
    <scope>NUCLEOTIDE SEQUENCE [LARGE SCALE GENOMIC DNA]</scope>
    <source>
        <strain evidence="4">UK7</strain>
    </source>
</reference>
<dbReference type="PANTHER" id="PTHR47250">
    <property type="entry name" value="HISTONE-LYSINE N-METHYLTRANSFERASE SET-6"/>
    <property type="match status" value="1"/>
</dbReference>
<dbReference type="InterPro" id="IPR053105">
    <property type="entry name" value="Class_V-like_SAM-MTase"/>
</dbReference>
<feature type="compositionally biased region" description="Polar residues" evidence="1">
    <location>
        <begin position="112"/>
        <end position="138"/>
    </location>
</feature>
<dbReference type="AlphaFoldDB" id="A0A1E1K661"/>
<gene>
    <name evidence="3" type="ORF">RCO7_09523</name>
</gene>
<dbReference type="EMBL" id="FJUW01000007">
    <property type="protein sequence ID" value="CZS93569.1"/>
    <property type="molecule type" value="Genomic_DNA"/>
</dbReference>
<name>A0A1E1K661_9HELO</name>
<dbReference type="Pfam" id="PF00856">
    <property type="entry name" value="SET"/>
    <property type="match status" value="1"/>
</dbReference>
<proteinExistence type="predicted"/>
<organism evidence="3 4">
    <name type="scientific">Rhynchosporium graminicola</name>
    <dbReference type="NCBI Taxonomy" id="2792576"/>
    <lineage>
        <taxon>Eukaryota</taxon>
        <taxon>Fungi</taxon>
        <taxon>Dikarya</taxon>
        <taxon>Ascomycota</taxon>
        <taxon>Pezizomycotina</taxon>
        <taxon>Leotiomycetes</taxon>
        <taxon>Helotiales</taxon>
        <taxon>Ploettnerulaceae</taxon>
        <taxon>Rhynchosporium</taxon>
    </lineage>
</organism>
<dbReference type="SMART" id="SM00317">
    <property type="entry name" value="SET"/>
    <property type="match status" value="1"/>
</dbReference>